<organism evidence="1 2">
    <name type="scientific">Clonostachys rosea f. rosea IK726</name>
    <dbReference type="NCBI Taxonomy" id="1349383"/>
    <lineage>
        <taxon>Eukaryota</taxon>
        <taxon>Fungi</taxon>
        <taxon>Dikarya</taxon>
        <taxon>Ascomycota</taxon>
        <taxon>Pezizomycotina</taxon>
        <taxon>Sordariomycetes</taxon>
        <taxon>Hypocreomycetidae</taxon>
        <taxon>Hypocreales</taxon>
        <taxon>Bionectriaceae</taxon>
        <taxon>Clonostachys</taxon>
    </lineage>
</organism>
<accession>A0ACA9UA52</accession>
<reference evidence="1" key="1">
    <citation type="submission" date="2020-04" db="EMBL/GenBank/DDBJ databases">
        <authorList>
            <person name="Broberg M."/>
        </authorList>
    </citation>
    <scope>NUCLEOTIDE SEQUENCE</scope>
</reference>
<evidence type="ECO:0000313" key="1">
    <source>
        <dbReference type="EMBL" id="CAG9950236.1"/>
    </source>
</evidence>
<name>A0ACA9UA52_BIOOC</name>
<dbReference type="EMBL" id="CADEHS020000159">
    <property type="protein sequence ID" value="CAG9950236.1"/>
    <property type="molecule type" value="Genomic_DNA"/>
</dbReference>
<sequence>MPRWTLEINSGTFSKSEKQEIANEVTKIYMDLGSPKFWVNVFFHEHDPENFYIGTKSCNNVFVVINHAARPFDSEEQRLGFLDRANTILKTFLEPKGLGWEFNVHEHPAVNWRINGLIPPVAHPEVLKEWVDKNEAIPY</sequence>
<protein>
    <submittedName>
        <fullName evidence="1">Uncharacterized protein</fullName>
    </submittedName>
</protein>
<dbReference type="Proteomes" id="UP000836387">
    <property type="component" value="Unassembled WGS sequence"/>
</dbReference>
<reference evidence="1" key="2">
    <citation type="submission" date="2021-10" db="EMBL/GenBank/DDBJ databases">
        <authorList>
            <person name="Piombo E."/>
        </authorList>
    </citation>
    <scope>NUCLEOTIDE SEQUENCE</scope>
</reference>
<keyword evidence="2" id="KW-1185">Reference proteome</keyword>
<proteinExistence type="predicted"/>
<evidence type="ECO:0000313" key="2">
    <source>
        <dbReference type="Proteomes" id="UP000836387"/>
    </source>
</evidence>
<comment type="caution">
    <text evidence="1">The sequence shown here is derived from an EMBL/GenBank/DDBJ whole genome shotgun (WGS) entry which is preliminary data.</text>
</comment>
<gene>
    <name evidence="1" type="ORF">CRV2_00017869</name>
</gene>